<sequence>MLTFWFDPAHHDEWYAARPQFDALIRERFATTVDAAVAGKLSDWTNTPSGWLALLIVLDQFTRNLYRNDARAWKQDLRAQQLAVWGIEEAYDGQLPAIQRVFAYMPLEHAEDRGMQDRCVALFESLCDGLPPEERSGYIGFLDYARKHRAVIARFGRFPHRNAVLGRANTPDEVAYLAESGAGF</sequence>
<proteinExistence type="predicted"/>
<dbReference type="InterPro" id="IPR011990">
    <property type="entry name" value="TPR-like_helical_dom_sf"/>
</dbReference>
<organism evidence="1 2">
    <name type="scientific">Dyella psychrodurans</name>
    <dbReference type="NCBI Taxonomy" id="1927960"/>
    <lineage>
        <taxon>Bacteria</taxon>
        <taxon>Pseudomonadati</taxon>
        <taxon>Pseudomonadota</taxon>
        <taxon>Gammaproteobacteria</taxon>
        <taxon>Lysobacterales</taxon>
        <taxon>Rhodanobacteraceae</taxon>
        <taxon>Dyella</taxon>
    </lineage>
</organism>
<accession>A0A370X4X2</accession>
<dbReference type="Pfam" id="PF06041">
    <property type="entry name" value="DUF924"/>
    <property type="match status" value="1"/>
</dbReference>
<dbReference type="Gene3D" id="1.20.58.320">
    <property type="entry name" value="TPR-like"/>
    <property type="match status" value="1"/>
</dbReference>
<dbReference type="Proteomes" id="UP000255334">
    <property type="component" value="Unassembled WGS sequence"/>
</dbReference>
<dbReference type="SUPFAM" id="SSF48452">
    <property type="entry name" value="TPR-like"/>
    <property type="match status" value="1"/>
</dbReference>
<evidence type="ECO:0000313" key="1">
    <source>
        <dbReference type="EMBL" id="RDS83473.1"/>
    </source>
</evidence>
<dbReference type="OrthoDB" id="7593450at2"/>
<gene>
    <name evidence="1" type="ORF">DWU99_12355</name>
</gene>
<dbReference type="Gene3D" id="1.25.40.10">
    <property type="entry name" value="Tetratricopeptide repeat domain"/>
    <property type="match status" value="1"/>
</dbReference>
<keyword evidence="2" id="KW-1185">Reference proteome</keyword>
<protein>
    <submittedName>
        <fullName evidence="1">DUF924 domain-containing protein</fullName>
    </submittedName>
</protein>
<evidence type="ECO:0000313" key="2">
    <source>
        <dbReference type="Proteomes" id="UP000255334"/>
    </source>
</evidence>
<name>A0A370X4X2_9GAMM</name>
<dbReference type="AlphaFoldDB" id="A0A370X4X2"/>
<comment type="caution">
    <text evidence="1">The sequence shown here is derived from an EMBL/GenBank/DDBJ whole genome shotgun (WGS) entry which is preliminary data.</text>
</comment>
<dbReference type="EMBL" id="QRBF01000004">
    <property type="protein sequence ID" value="RDS83473.1"/>
    <property type="molecule type" value="Genomic_DNA"/>
</dbReference>
<dbReference type="InterPro" id="IPR010323">
    <property type="entry name" value="DUF924"/>
</dbReference>
<reference evidence="1 2" key="1">
    <citation type="submission" date="2018-07" db="EMBL/GenBank/DDBJ databases">
        <title>Dyella monticola sp. nov. and Dyella psychrodurans sp. nov. isolated from monsoon evergreen broad-leaved forest soil of Dinghu Mountain, China.</title>
        <authorList>
            <person name="Gao Z."/>
            <person name="Qiu L."/>
        </authorList>
    </citation>
    <scope>NUCLEOTIDE SEQUENCE [LARGE SCALE GENOMIC DNA]</scope>
    <source>
        <strain evidence="1 2">4MSK11</strain>
    </source>
</reference>